<proteinExistence type="predicted"/>
<organism evidence="2 3">
    <name type="scientific">Tritrichomonas musculus</name>
    <dbReference type="NCBI Taxonomy" id="1915356"/>
    <lineage>
        <taxon>Eukaryota</taxon>
        <taxon>Metamonada</taxon>
        <taxon>Parabasalia</taxon>
        <taxon>Tritrichomonadida</taxon>
        <taxon>Tritrichomonadidae</taxon>
        <taxon>Tritrichomonas</taxon>
    </lineage>
</organism>
<name>A0ABR2K4X9_9EUKA</name>
<gene>
    <name evidence="2" type="ORF">M9Y10_041626</name>
</gene>
<evidence type="ECO:0000313" key="3">
    <source>
        <dbReference type="Proteomes" id="UP001470230"/>
    </source>
</evidence>
<evidence type="ECO:0000313" key="2">
    <source>
        <dbReference type="EMBL" id="KAK8886166.1"/>
    </source>
</evidence>
<protein>
    <submittedName>
        <fullName evidence="2">Uncharacterized protein</fullName>
    </submittedName>
</protein>
<keyword evidence="3" id="KW-1185">Reference proteome</keyword>
<feature type="compositionally biased region" description="Low complexity" evidence="1">
    <location>
        <begin position="41"/>
        <end position="57"/>
    </location>
</feature>
<sequence length="125" mass="14492">MNCSLSLEKHKKIGFKRPVPLSYHIDILNDKSEDEKEINDIESNSISSPEEIQPSSPVMSAIISQKSKSIHPFEIPINLENDKTIPEPEPDLFECNFNWITENKFDFQHNSECDDFSQDDFMNLF</sequence>
<dbReference type="Proteomes" id="UP001470230">
    <property type="component" value="Unassembled WGS sequence"/>
</dbReference>
<evidence type="ECO:0000256" key="1">
    <source>
        <dbReference type="SAM" id="MobiDB-lite"/>
    </source>
</evidence>
<dbReference type="EMBL" id="JAPFFF010000007">
    <property type="protein sequence ID" value="KAK8886166.1"/>
    <property type="molecule type" value="Genomic_DNA"/>
</dbReference>
<comment type="caution">
    <text evidence="2">The sequence shown here is derived from an EMBL/GenBank/DDBJ whole genome shotgun (WGS) entry which is preliminary data.</text>
</comment>
<reference evidence="2 3" key="1">
    <citation type="submission" date="2024-04" db="EMBL/GenBank/DDBJ databases">
        <title>Tritrichomonas musculus Genome.</title>
        <authorList>
            <person name="Alves-Ferreira E."/>
            <person name="Grigg M."/>
            <person name="Lorenzi H."/>
            <person name="Galac M."/>
        </authorList>
    </citation>
    <scope>NUCLEOTIDE SEQUENCE [LARGE SCALE GENOMIC DNA]</scope>
    <source>
        <strain evidence="2 3">EAF2021</strain>
    </source>
</reference>
<accession>A0ABR2K4X9</accession>
<feature type="region of interest" description="Disordered" evidence="1">
    <location>
        <begin position="33"/>
        <end position="57"/>
    </location>
</feature>